<dbReference type="Proteomes" id="UP000198290">
    <property type="component" value="Chromosome"/>
</dbReference>
<dbReference type="SUPFAM" id="SSF52833">
    <property type="entry name" value="Thioredoxin-like"/>
    <property type="match status" value="1"/>
</dbReference>
<dbReference type="AlphaFoldDB" id="A0A3G9GF45"/>
<evidence type="ECO:0000259" key="1">
    <source>
        <dbReference type="Pfam" id="PF00085"/>
    </source>
</evidence>
<reference evidence="3" key="1">
    <citation type="journal article" date="2017" name="Biotechnol. Biofuels">
        <title>Evaluation of environmental bacterial communities as a factor affecting the growth of duckweed Lemna minor.</title>
        <authorList>
            <person name="Ishizawa H."/>
            <person name="Kuroda M."/>
            <person name="Morikawa M."/>
            <person name="Ike M."/>
        </authorList>
    </citation>
    <scope>NUCLEOTIDE SEQUENCE [LARGE SCALE GENOMIC DNA]</scope>
    <source>
        <strain evidence="3">H3</strain>
    </source>
</reference>
<dbReference type="Pfam" id="PF00085">
    <property type="entry name" value="Thioredoxin"/>
    <property type="match status" value="1"/>
</dbReference>
<evidence type="ECO:0000313" key="2">
    <source>
        <dbReference type="EMBL" id="BBF85269.1"/>
    </source>
</evidence>
<reference evidence="2 3" key="2">
    <citation type="journal article" date="2017" name="Genome Announc.">
        <title>Draft genome sequence of Aquitalea magnusonii strain H3, a plant growth-promoting bacterium of duckweed Lemna minor.</title>
        <authorList>
            <person name="Ishizawa H."/>
            <person name="Kuroda M."/>
            <person name="Ike M."/>
        </authorList>
    </citation>
    <scope>NUCLEOTIDE SEQUENCE [LARGE SCALE GENOMIC DNA]</scope>
    <source>
        <strain evidence="2 3">H3</strain>
    </source>
</reference>
<dbReference type="STRING" id="332411.VI06_13760"/>
<name>A0A3G9GF45_9NEIS</name>
<dbReference type="KEGG" id="amah:DLM_1652"/>
<proteinExistence type="predicted"/>
<dbReference type="InterPro" id="IPR013766">
    <property type="entry name" value="Thioredoxin_domain"/>
</dbReference>
<reference evidence="3" key="3">
    <citation type="journal article" date="2017" name="Plant Physiol. Biochem.">
        <title>Differential oxidative and antioxidative response of duckweed Lemna minor toward plant growth promoting/inhibiting bacteria.</title>
        <authorList>
            <person name="Ishizawa H."/>
            <person name="Kuroda M."/>
            <person name="Morikawa M."/>
            <person name="Ike M."/>
        </authorList>
    </citation>
    <scope>NUCLEOTIDE SEQUENCE [LARGE SCALE GENOMIC DNA]</scope>
    <source>
        <strain evidence="3">H3</strain>
    </source>
</reference>
<dbReference type="OrthoDB" id="215495at2"/>
<dbReference type="EMBL" id="AP018823">
    <property type="protein sequence ID" value="BBF85269.1"/>
    <property type="molecule type" value="Genomic_DNA"/>
</dbReference>
<dbReference type="InterPro" id="IPR036249">
    <property type="entry name" value="Thioredoxin-like_sf"/>
</dbReference>
<gene>
    <name evidence="2" type="ORF">DLM_1652</name>
</gene>
<evidence type="ECO:0000313" key="3">
    <source>
        <dbReference type="Proteomes" id="UP000198290"/>
    </source>
</evidence>
<organism evidence="2 3">
    <name type="scientific">Aquitalea magnusonii</name>
    <dbReference type="NCBI Taxonomy" id="332411"/>
    <lineage>
        <taxon>Bacteria</taxon>
        <taxon>Pseudomonadati</taxon>
        <taxon>Pseudomonadota</taxon>
        <taxon>Betaproteobacteria</taxon>
        <taxon>Neisseriales</taxon>
        <taxon>Chromobacteriaceae</taxon>
        <taxon>Aquitalea</taxon>
    </lineage>
</organism>
<protein>
    <submittedName>
        <fullName evidence="2">Thioredoxin</fullName>
    </submittedName>
</protein>
<accession>A0A3G9GF45</accession>
<dbReference type="RefSeq" id="WP_089083504.1">
    <property type="nucleotide sequence ID" value="NZ_AP018823.1"/>
</dbReference>
<feature type="domain" description="Thioredoxin" evidence="1">
    <location>
        <begin position="17"/>
        <end position="105"/>
    </location>
</feature>
<keyword evidence="3" id="KW-1185">Reference proteome</keyword>
<dbReference type="CDD" id="cd02947">
    <property type="entry name" value="TRX_family"/>
    <property type="match status" value="1"/>
</dbReference>
<sequence>MAFCSSFTPQDQDPSAEQLQATPGRLLLEFGAPWCAHCQVVQPLLASAMQQHPDLPHLKIEDGKGRRLGRSFRVKLWPTLLLLQDGQEMARLVRPDSQQAVEQFLAGLPAAARTS</sequence>
<dbReference type="Gene3D" id="3.40.30.10">
    <property type="entry name" value="Glutaredoxin"/>
    <property type="match status" value="1"/>
</dbReference>